<dbReference type="GO" id="GO:0015934">
    <property type="term" value="C:large ribosomal subunit"/>
    <property type="evidence" value="ECO:0007669"/>
    <property type="project" value="InterPro"/>
</dbReference>
<dbReference type="InterPro" id="IPR050257">
    <property type="entry name" value="eL8/uL1-like"/>
</dbReference>
<dbReference type="InterPro" id="IPR016095">
    <property type="entry name" value="Ribosomal_uL1_3-a/b-sand"/>
</dbReference>
<dbReference type="InterPro" id="IPR028364">
    <property type="entry name" value="Ribosomal_uL1/biogenesis"/>
</dbReference>
<dbReference type="CDD" id="cd00403">
    <property type="entry name" value="Ribosomal_L1"/>
    <property type="match status" value="1"/>
</dbReference>
<dbReference type="PIRSF" id="PIRSF002155">
    <property type="entry name" value="Ribosomal_L1"/>
    <property type="match status" value="1"/>
</dbReference>
<evidence type="ECO:0000256" key="2">
    <source>
        <dbReference type="ARBA" id="ARBA00022980"/>
    </source>
</evidence>
<gene>
    <name evidence="6" type="primary">LOC113792307</name>
</gene>
<keyword evidence="3" id="KW-0687">Ribonucleoprotein</keyword>
<evidence type="ECO:0000256" key="1">
    <source>
        <dbReference type="ARBA" id="ARBA00010531"/>
    </source>
</evidence>
<comment type="similarity">
    <text evidence="1">Belongs to the universal ribosomal protein uL1 family.</text>
</comment>
<dbReference type="GO" id="GO:0003723">
    <property type="term" value="F:RNA binding"/>
    <property type="evidence" value="ECO:0007669"/>
    <property type="project" value="InterPro"/>
</dbReference>
<reference evidence="6" key="1">
    <citation type="submission" date="2025-08" db="UniProtKB">
        <authorList>
            <consortium name="RefSeq"/>
        </authorList>
    </citation>
    <scope>IDENTIFICATION</scope>
    <source>
        <strain evidence="6">Airmid</strain>
    </source>
</reference>
<dbReference type="GO" id="GO:0006412">
    <property type="term" value="P:translation"/>
    <property type="evidence" value="ECO:0007669"/>
    <property type="project" value="InterPro"/>
</dbReference>
<evidence type="ECO:0000256" key="4">
    <source>
        <dbReference type="ARBA" id="ARBA00035241"/>
    </source>
</evidence>
<protein>
    <recommendedName>
        <fullName evidence="4">Large ribosomal subunit protein uL1</fullName>
    </recommendedName>
</protein>
<dbReference type="GO" id="GO:0003735">
    <property type="term" value="F:structural constituent of ribosome"/>
    <property type="evidence" value="ECO:0007669"/>
    <property type="project" value="InterPro"/>
</dbReference>
<proteinExistence type="inferred from homology"/>
<keyword evidence="5" id="KW-1185">Reference proteome</keyword>
<name>A0A6P6XXF0_DERPT</name>
<dbReference type="InterPro" id="IPR002143">
    <property type="entry name" value="Ribosomal_uL1"/>
</dbReference>
<keyword evidence="2" id="KW-0689">Ribosomal protein</keyword>
<dbReference type="OMA" id="AWQNIRS"/>
<evidence type="ECO:0000313" key="5">
    <source>
        <dbReference type="Proteomes" id="UP000515146"/>
    </source>
</evidence>
<dbReference type="InterPro" id="IPR023674">
    <property type="entry name" value="Ribosomal_uL1-like"/>
</dbReference>
<dbReference type="AlphaFoldDB" id="A0A6P6XXF0"/>
<dbReference type="Pfam" id="PF00687">
    <property type="entry name" value="Ribosomal_L1"/>
    <property type="match status" value="1"/>
</dbReference>
<accession>A0A6P6XXF0</accession>
<dbReference type="PANTHER" id="PTHR23105">
    <property type="entry name" value="RIBOSOMAL PROTEIN L7AE FAMILY MEMBER"/>
    <property type="match status" value="1"/>
</dbReference>
<dbReference type="Proteomes" id="UP000515146">
    <property type="component" value="Unplaced"/>
</dbReference>
<evidence type="ECO:0000313" key="6">
    <source>
        <dbReference type="RefSeq" id="XP_027198022.1"/>
    </source>
</evidence>
<dbReference type="KEGG" id="dpte:113792307"/>
<organism evidence="5 6">
    <name type="scientific">Dermatophagoides pteronyssinus</name>
    <name type="common">European house dust mite</name>
    <dbReference type="NCBI Taxonomy" id="6956"/>
    <lineage>
        <taxon>Eukaryota</taxon>
        <taxon>Metazoa</taxon>
        <taxon>Ecdysozoa</taxon>
        <taxon>Arthropoda</taxon>
        <taxon>Chelicerata</taxon>
        <taxon>Arachnida</taxon>
        <taxon>Acari</taxon>
        <taxon>Acariformes</taxon>
        <taxon>Sarcoptiformes</taxon>
        <taxon>Astigmata</taxon>
        <taxon>Psoroptidia</taxon>
        <taxon>Analgoidea</taxon>
        <taxon>Pyroglyphidae</taxon>
        <taxon>Dermatophagoidinae</taxon>
        <taxon>Dermatophagoides</taxon>
    </lineage>
</organism>
<evidence type="ECO:0000256" key="3">
    <source>
        <dbReference type="ARBA" id="ARBA00023274"/>
    </source>
</evidence>
<dbReference type="Gene3D" id="3.40.50.790">
    <property type="match status" value="1"/>
</dbReference>
<dbReference type="SUPFAM" id="SSF56808">
    <property type="entry name" value="Ribosomal protein L1"/>
    <property type="match status" value="1"/>
</dbReference>
<sequence length="215" mass="24219">MSHRITKEAIDEAVHKVLSPQKPRNFLETIEMQISLKDIDVLRDKRFNSSVRLKHVIKPSRKICVLGDDALCEESARLGIASMNRKEIESYNKDAKRVKKTAQKFNNFLAPASIITLIPRYFGPGLNRAGKFPTVIAPNEKLADKVEDLMCTAKFQLKKTLCLGVAIGNAKMTEEELKENFLTSINFLASILKKNWNNIAGIVLKSTMGKPHRVL</sequence>
<dbReference type="OrthoDB" id="2449818at2759"/>
<dbReference type="RefSeq" id="XP_027198022.1">
    <property type="nucleotide sequence ID" value="XM_027342221.1"/>
</dbReference>
<dbReference type="Gene3D" id="3.30.190.20">
    <property type="match status" value="1"/>
</dbReference>
<dbReference type="InParanoid" id="A0A6P6XXF0"/>